<dbReference type="SMART" id="SM00014">
    <property type="entry name" value="acidPPc"/>
    <property type="match status" value="1"/>
</dbReference>
<dbReference type="PROSITE" id="PS50157">
    <property type="entry name" value="ZINC_FINGER_C2H2_2"/>
    <property type="match status" value="2"/>
</dbReference>
<dbReference type="FunFam" id="3.30.160.60:FF:001485">
    <property type="entry name" value="Krueppel-related zinc finger protein"/>
    <property type="match status" value="1"/>
</dbReference>
<evidence type="ECO:0000256" key="6">
    <source>
        <dbReference type="ARBA" id="ARBA00022432"/>
    </source>
</evidence>
<feature type="transmembrane region" description="Helical" evidence="21">
    <location>
        <begin position="363"/>
        <end position="383"/>
    </location>
</feature>
<keyword evidence="12" id="KW-0256">Endoplasmic reticulum</keyword>
<dbReference type="EMBL" id="JAWQEG010002918">
    <property type="protein sequence ID" value="KAK3868953.1"/>
    <property type="molecule type" value="Genomic_DNA"/>
</dbReference>
<evidence type="ECO:0000256" key="13">
    <source>
        <dbReference type="ARBA" id="ARBA00022833"/>
    </source>
</evidence>
<evidence type="ECO:0000256" key="17">
    <source>
        <dbReference type="ARBA" id="ARBA00023136"/>
    </source>
</evidence>
<evidence type="ECO:0000256" key="20">
    <source>
        <dbReference type="PROSITE-ProRule" id="PRU00042"/>
    </source>
</evidence>
<comment type="pathway">
    <text evidence="3">Carbohydrate biosynthesis; gluconeogenesis.</text>
</comment>
<keyword evidence="17 21" id="KW-0472">Membrane</keyword>
<comment type="subcellular location">
    <subcellularLocation>
        <location evidence="2">Endoplasmic reticulum membrane</location>
        <topology evidence="2">Multi-pass membrane protein</topology>
    </subcellularLocation>
    <subcellularLocation>
        <location evidence="1">Nucleus</location>
    </subcellularLocation>
</comment>
<evidence type="ECO:0000256" key="14">
    <source>
        <dbReference type="ARBA" id="ARBA00022989"/>
    </source>
</evidence>
<feature type="transmembrane region" description="Helical" evidence="21">
    <location>
        <begin position="283"/>
        <end position="301"/>
    </location>
</feature>
<keyword evidence="16" id="KW-0238">DNA-binding</keyword>
<dbReference type="InterPro" id="IPR013087">
    <property type="entry name" value="Znf_C2H2_type"/>
</dbReference>
<dbReference type="GO" id="GO:0006094">
    <property type="term" value="P:gluconeogenesis"/>
    <property type="evidence" value="ECO:0007669"/>
    <property type="project" value="UniProtKB-KW"/>
</dbReference>
<evidence type="ECO:0000256" key="2">
    <source>
        <dbReference type="ARBA" id="ARBA00004477"/>
    </source>
</evidence>
<feature type="transmembrane region" description="Helical" evidence="21">
    <location>
        <begin position="255"/>
        <end position="277"/>
    </location>
</feature>
<dbReference type="AlphaFoldDB" id="A0AAE1FA02"/>
<keyword evidence="7 21" id="KW-0812">Transmembrane</keyword>
<keyword evidence="10 20" id="KW-0863">Zinc-finger</keyword>
<dbReference type="Gene3D" id="3.30.160.60">
    <property type="entry name" value="Classic Zinc Finger"/>
    <property type="match status" value="3"/>
</dbReference>
<dbReference type="Proteomes" id="UP001286313">
    <property type="component" value="Unassembled WGS sequence"/>
</dbReference>
<reference evidence="23" key="1">
    <citation type="submission" date="2023-10" db="EMBL/GenBank/DDBJ databases">
        <title>Genome assemblies of two species of porcelain crab, Petrolisthes cinctipes and Petrolisthes manimaculis (Anomura: Porcellanidae).</title>
        <authorList>
            <person name="Angst P."/>
        </authorList>
    </citation>
    <scope>NUCLEOTIDE SEQUENCE</scope>
    <source>
        <strain evidence="23">PB745_01</strain>
        <tissue evidence="23">Gill</tissue>
    </source>
</reference>
<evidence type="ECO:0000313" key="23">
    <source>
        <dbReference type="EMBL" id="KAK3868953.1"/>
    </source>
</evidence>
<dbReference type="FunFam" id="3.30.160.60:FF:000417">
    <property type="entry name" value="Zinc finger protein"/>
    <property type="match status" value="1"/>
</dbReference>
<dbReference type="GO" id="GO:0010468">
    <property type="term" value="P:regulation of gene expression"/>
    <property type="evidence" value="ECO:0007669"/>
    <property type="project" value="UniProtKB-ARBA"/>
</dbReference>
<dbReference type="Gene3D" id="1.20.144.10">
    <property type="entry name" value="Phosphatidic acid phosphatase type 2/haloperoxidase"/>
    <property type="match status" value="1"/>
</dbReference>
<keyword evidence="6" id="KW-0312">Gluconeogenesis</keyword>
<feature type="transmembrane region" description="Helical" evidence="21">
    <location>
        <begin position="395"/>
        <end position="417"/>
    </location>
</feature>
<proteinExistence type="inferred from homology"/>
<organism evidence="23 24">
    <name type="scientific">Petrolisthes cinctipes</name>
    <name type="common">Flat porcelain crab</name>
    <dbReference type="NCBI Taxonomy" id="88211"/>
    <lineage>
        <taxon>Eukaryota</taxon>
        <taxon>Metazoa</taxon>
        <taxon>Ecdysozoa</taxon>
        <taxon>Arthropoda</taxon>
        <taxon>Crustacea</taxon>
        <taxon>Multicrustacea</taxon>
        <taxon>Malacostraca</taxon>
        <taxon>Eumalacostraca</taxon>
        <taxon>Eucarida</taxon>
        <taxon>Decapoda</taxon>
        <taxon>Pleocyemata</taxon>
        <taxon>Anomura</taxon>
        <taxon>Galatheoidea</taxon>
        <taxon>Porcellanidae</taxon>
        <taxon>Petrolisthes</taxon>
    </lineage>
</organism>
<evidence type="ECO:0000313" key="24">
    <source>
        <dbReference type="Proteomes" id="UP001286313"/>
    </source>
</evidence>
<dbReference type="EC" id="3.1.3.9" evidence="5"/>
<keyword evidence="18" id="KW-0804">Transcription</keyword>
<sequence length="460" mass="52584">MELHLSTHTREKPFACPHCPFRAIHNANLKTHLRIHTGEKPFTCPFCPYSAAQKEKLKAHIRTHTGEKPFACEHCPYRSTRKDHLKSHLRRVGEVIMAATVEANLTVSEKWNMKSVEVISSLQEHLEPYESWVVGASVYGDNREAFTLFFPILAGIYSDLGARALWATILAEWSNLILKWIFMGHRPYWWVGETHLYTNATRPNLRQFPNTCEAGPGTPSGHLMLNVALFYVVCKGISNYFIWSSKSIGKCSKSLLTGFLYMLYFMWIGVIFVSRLYIQAHFIHQNILGICFGLLVGNVAWRTRWLVRMGCTRAVTFTLFLITISVSTYFMLLNEGMDPLWTLPLALKYCSRPEYVKIDTRPFYLMARFTGASLGMGLGVASSRRHYVMRAPGNLLRSLLLIKFGYFMGRLATIIQASFPTDDLLILLTLTFGLNVALPYIIIAVLPSFIFYVHFTFFNE</sequence>
<keyword evidence="9" id="KW-0677">Repeat</keyword>
<dbReference type="SUPFAM" id="SSF57667">
    <property type="entry name" value="beta-beta-alpha zinc fingers"/>
    <property type="match status" value="2"/>
</dbReference>
<feature type="transmembrane region" description="Helical" evidence="21">
    <location>
        <begin position="437"/>
        <end position="458"/>
    </location>
</feature>
<evidence type="ECO:0000256" key="1">
    <source>
        <dbReference type="ARBA" id="ARBA00004123"/>
    </source>
</evidence>
<dbReference type="SUPFAM" id="SSF48317">
    <property type="entry name" value="Acid phosphatase/Vanadium-dependent haloperoxidase"/>
    <property type="match status" value="1"/>
</dbReference>
<feature type="transmembrane region" description="Helical" evidence="21">
    <location>
        <begin position="313"/>
        <end position="332"/>
    </location>
</feature>
<dbReference type="InterPro" id="IPR036236">
    <property type="entry name" value="Znf_C2H2_sf"/>
</dbReference>
<dbReference type="Pfam" id="PF23611">
    <property type="entry name" value="zf-C2H2_16"/>
    <property type="match status" value="1"/>
</dbReference>
<name>A0AAE1FA02_PETCI</name>
<evidence type="ECO:0000256" key="10">
    <source>
        <dbReference type="ARBA" id="ARBA00022771"/>
    </source>
</evidence>
<evidence type="ECO:0000256" key="19">
    <source>
        <dbReference type="ARBA" id="ARBA00023242"/>
    </source>
</evidence>
<dbReference type="PANTHER" id="PTHR12591">
    <property type="entry name" value="GLUCOSE-6-PHOSPHATASE"/>
    <property type="match status" value="1"/>
</dbReference>
<feature type="domain" description="C2H2-type" evidence="22">
    <location>
        <begin position="14"/>
        <end position="41"/>
    </location>
</feature>
<comment type="similarity">
    <text evidence="4">Belongs to the glucose-6-phosphatase family.</text>
</comment>
<dbReference type="InterPro" id="IPR056438">
    <property type="entry name" value="Znf-C2H2_CTCF"/>
</dbReference>
<keyword evidence="24" id="KW-1185">Reference proteome</keyword>
<dbReference type="GO" id="GO:0051156">
    <property type="term" value="P:glucose 6-phosphate metabolic process"/>
    <property type="evidence" value="ECO:0007669"/>
    <property type="project" value="TreeGrafter"/>
</dbReference>
<evidence type="ECO:0000256" key="7">
    <source>
        <dbReference type="ARBA" id="ARBA00022692"/>
    </source>
</evidence>
<dbReference type="GO" id="GO:0005789">
    <property type="term" value="C:endoplasmic reticulum membrane"/>
    <property type="evidence" value="ECO:0007669"/>
    <property type="project" value="UniProtKB-SubCell"/>
</dbReference>
<evidence type="ECO:0000256" key="15">
    <source>
        <dbReference type="ARBA" id="ARBA00023015"/>
    </source>
</evidence>
<dbReference type="InterPro" id="IPR000326">
    <property type="entry name" value="PAP2/HPO"/>
</dbReference>
<evidence type="ECO:0000256" key="11">
    <source>
        <dbReference type="ARBA" id="ARBA00022801"/>
    </source>
</evidence>
<evidence type="ECO:0000256" key="3">
    <source>
        <dbReference type="ARBA" id="ARBA00004742"/>
    </source>
</evidence>
<dbReference type="Pfam" id="PF01569">
    <property type="entry name" value="PAP2"/>
    <property type="match status" value="1"/>
</dbReference>
<evidence type="ECO:0000256" key="5">
    <source>
        <dbReference type="ARBA" id="ARBA00012634"/>
    </source>
</evidence>
<evidence type="ECO:0000256" key="9">
    <source>
        <dbReference type="ARBA" id="ARBA00022737"/>
    </source>
</evidence>
<dbReference type="FunFam" id="3.30.160.60:FF:001967">
    <property type="entry name" value="Ras-responsive element-binding protein"/>
    <property type="match status" value="1"/>
</dbReference>
<dbReference type="GO" id="GO:0004346">
    <property type="term" value="F:glucose-6-phosphatase activity"/>
    <property type="evidence" value="ECO:0007669"/>
    <property type="project" value="UniProtKB-EC"/>
</dbReference>
<keyword evidence="15" id="KW-0805">Transcription regulation</keyword>
<gene>
    <name evidence="23" type="ORF">Pcinc_025702</name>
</gene>
<keyword evidence="8" id="KW-0479">Metal-binding</keyword>
<evidence type="ECO:0000256" key="21">
    <source>
        <dbReference type="SAM" id="Phobius"/>
    </source>
</evidence>
<dbReference type="SMART" id="SM00355">
    <property type="entry name" value="ZnF_C2H2"/>
    <property type="match status" value="3"/>
</dbReference>
<keyword evidence="11" id="KW-0378">Hydrolase</keyword>
<dbReference type="PANTHER" id="PTHR12591:SF0">
    <property type="entry name" value="FI19814P1"/>
    <property type="match status" value="1"/>
</dbReference>
<feature type="domain" description="C2H2-type" evidence="22">
    <location>
        <begin position="42"/>
        <end position="69"/>
    </location>
</feature>
<evidence type="ECO:0000259" key="22">
    <source>
        <dbReference type="PROSITE" id="PS50157"/>
    </source>
</evidence>
<evidence type="ECO:0000256" key="8">
    <source>
        <dbReference type="ARBA" id="ARBA00022723"/>
    </source>
</evidence>
<dbReference type="GO" id="GO:0003677">
    <property type="term" value="F:DNA binding"/>
    <property type="evidence" value="ECO:0007669"/>
    <property type="project" value="UniProtKB-KW"/>
</dbReference>
<evidence type="ECO:0000256" key="16">
    <source>
        <dbReference type="ARBA" id="ARBA00023125"/>
    </source>
</evidence>
<accession>A0AAE1FA02</accession>
<keyword evidence="19" id="KW-0539">Nucleus</keyword>
<dbReference type="Pfam" id="PF00096">
    <property type="entry name" value="zf-C2H2"/>
    <property type="match status" value="1"/>
</dbReference>
<feature type="transmembrane region" description="Helical" evidence="21">
    <location>
        <begin position="223"/>
        <end position="243"/>
    </location>
</feature>
<dbReference type="InterPro" id="IPR036938">
    <property type="entry name" value="PAP2/HPO_sf"/>
</dbReference>
<keyword evidence="14 21" id="KW-1133">Transmembrane helix</keyword>
<comment type="caution">
    <text evidence="23">The sequence shown here is derived from an EMBL/GenBank/DDBJ whole genome shotgun (WGS) entry which is preliminary data.</text>
</comment>
<evidence type="ECO:0000256" key="4">
    <source>
        <dbReference type="ARBA" id="ARBA00009266"/>
    </source>
</evidence>
<evidence type="ECO:0000256" key="18">
    <source>
        <dbReference type="ARBA" id="ARBA00023163"/>
    </source>
</evidence>
<dbReference type="GO" id="GO:0005634">
    <property type="term" value="C:nucleus"/>
    <property type="evidence" value="ECO:0007669"/>
    <property type="project" value="UniProtKB-SubCell"/>
</dbReference>
<dbReference type="GO" id="GO:0008270">
    <property type="term" value="F:zinc ion binding"/>
    <property type="evidence" value="ECO:0007669"/>
    <property type="project" value="UniProtKB-KW"/>
</dbReference>
<evidence type="ECO:0000256" key="12">
    <source>
        <dbReference type="ARBA" id="ARBA00022824"/>
    </source>
</evidence>
<protein>
    <recommendedName>
        <fullName evidence="5">glucose-6-phosphatase</fullName>
        <ecNumber evidence="5">3.1.3.9</ecNumber>
    </recommendedName>
</protein>
<keyword evidence="13" id="KW-0862">Zinc</keyword>